<organism evidence="2 3">
    <name type="scientific">Skermanella stibiiresistens SB22</name>
    <dbReference type="NCBI Taxonomy" id="1385369"/>
    <lineage>
        <taxon>Bacteria</taxon>
        <taxon>Pseudomonadati</taxon>
        <taxon>Pseudomonadota</taxon>
        <taxon>Alphaproteobacteria</taxon>
        <taxon>Rhodospirillales</taxon>
        <taxon>Azospirillaceae</taxon>
        <taxon>Skermanella</taxon>
    </lineage>
</organism>
<accession>W9H999</accession>
<evidence type="ECO:0000313" key="2">
    <source>
        <dbReference type="EMBL" id="EWY40393.1"/>
    </source>
</evidence>
<keyword evidence="1" id="KW-0472">Membrane</keyword>
<reference evidence="2 3" key="1">
    <citation type="submission" date="2013-08" db="EMBL/GenBank/DDBJ databases">
        <title>The genome sequence of Skermanella stibiiresistens.</title>
        <authorList>
            <person name="Zhu W."/>
            <person name="Wang G."/>
        </authorList>
    </citation>
    <scope>NUCLEOTIDE SEQUENCE [LARGE SCALE GENOMIC DNA]</scope>
    <source>
        <strain evidence="2 3">SB22</strain>
    </source>
</reference>
<keyword evidence="1" id="KW-1133">Transmembrane helix</keyword>
<dbReference type="AlphaFoldDB" id="W9H999"/>
<feature type="transmembrane region" description="Helical" evidence="1">
    <location>
        <begin position="21"/>
        <end position="44"/>
    </location>
</feature>
<comment type="caution">
    <text evidence="2">The sequence shown here is derived from an EMBL/GenBank/DDBJ whole genome shotgun (WGS) entry which is preliminary data.</text>
</comment>
<sequence>MTDQNRTPGRPVRAGTTVGAALQLLLGVALAADLVFLGMVGLQLSNRVEATGMGLAAGCAIVLGMALCQVTRRIGEPEQALERG</sequence>
<protein>
    <submittedName>
        <fullName evidence="2">Uncharacterized protein</fullName>
    </submittedName>
</protein>
<proteinExistence type="predicted"/>
<keyword evidence="3" id="KW-1185">Reference proteome</keyword>
<dbReference type="Proteomes" id="UP000019486">
    <property type="component" value="Unassembled WGS sequence"/>
</dbReference>
<evidence type="ECO:0000313" key="3">
    <source>
        <dbReference type="Proteomes" id="UP000019486"/>
    </source>
</evidence>
<dbReference type="RefSeq" id="WP_037452029.1">
    <property type="nucleotide sequence ID" value="NZ_AVFL01000008.1"/>
</dbReference>
<name>W9H999_9PROT</name>
<dbReference type="EMBL" id="AVFL01000008">
    <property type="protein sequence ID" value="EWY40393.1"/>
    <property type="molecule type" value="Genomic_DNA"/>
</dbReference>
<keyword evidence="1" id="KW-0812">Transmembrane</keyword>
<feature type="transmembrane region" description="Helical" evidence="1">
    <location>
        <begin position="50"/>
        <end position="68"/>
    </location>
</feature>
<evidence type="ECO:0000256" key="1">
    <source>
        <dbReference type="SAM" id="Phobius"/>
    </source>
</evidence>
<gene>
    <name evidence="2" type="ORF">N825_36515</name>
</gene>